<dbReference type="RefSeq" id="WP_134386301.1">
    <property type="nucleotide sequence ID" value="NZ_BMWW01000004.1"/>
</dbReference>
<dbReference type="SUPFAM" id="SSF53756">
    <property type="entry name" value="UDP-Glycosyltransferase/glycogen phosphorylase"/>
    <property type="match status" value="1"/>
</dbReference>
<dbReference type="PANTHER" id="PTHR48050">
    <property type="entry name" value="STEROL 3-BETA-GLUCOSYLTRANSFERASE"/>
    <property type="match status" value="1"/>
</dbReference>
<keyword evidence="2" id="KW-0328">Glycosyltransferase</keyword>
<gene>
    <name evidence="4" type="ORF">E1742_17800</name>
    <name evidence="3" type="ORF">GCM10007388_28560</name>
</gene>
<evidence type="ECO:0000256" key="1">
    <source>
        <dbReference type="ARBA" id="ARBA00022679"/>
    </source>
</evidence>
<dbReference type="Gene3D" id="3.40.50.2000">
    <property type="entry name" value="Glycogen Phosphorylase B"/>
    <property type="match status" value="2"/>
</dbReference>
<proteinExistence type="inferred from homology"/>
<dbReference type="InterPro" id="IPR002213">
    <property type="entry name" value="UDP_glucos_trans"/>
</dbReference>
<organism evidence="3 6">
    <name type="scientific">Pseudoduganella plicata</name>
    <dbReference type="NCBI Taxonomy" id="321984"/>
    <lineage>
        <taxon>Bacteria</taxon>
        <taxon>Pseudomonadati</taxon>
        <taxon>Pseudomonadota</taxon>
        <taxon>Betaproteobacteria</taxon>
        <taxon>Burkholderiales</taxon>
        <taxon>Oxalobacteraceae</taxon>
        <taxon>Telluria group</taxon>
        <taxon>Pseudoduganella</taxon>
    </lineage>
</organism>
<dbReference type="InterPro" id="IPR035595">
    <property type="entry name" value="UDP_glycos_trans_CS"/>
</dbReference>
<evidence type="ECO:0000313" key="6">
    <source>
        <dbReference type="Proteomes" id="UP000619512"/>
    </source>
</evidence>
<comment type="similarity">
    <text evidence="2">Belongs to the UDP-glycosyltransferase family.</text>
</comment>
<dbReference type="CDD" id="cd03784">
    <property type="entry name" value="GT1_Gtf-like"/>
    <property type="match status" value="1"/>
</dbReference>
<accession>A0A4P7BGC2</accession>
<dbReference type="PROSITE" id="PS00375">
    <property type="entry name" value="UDPGT"/>
    <property type="match status" value="1"/>
</dbReference>
<dbReference type="GO" id="GO:0017000">
    <property type="term" value="P:antibiotic biosynthetic process"/>
    <property type="evidence" value="ECO:0007669"/>
    <property type="project" value="UniProtKB-ARBA"/>
</dbReference>
<dbReference type="PANTHER" id="PTHR48050:SF13">
    <property type="entry name" value="STEROL 3-BETA-GLUCOSYLTRANSFERASE UGT80A2"/>
    <property type="match status" value="1"/>
</dbReference>
<reference evidence="3" key="3">
    <citation type="submission" date="2022-12" db="EMBL/GenBank/DDBJ databases">
        <authorList>
            <person name="Sun Q."/>
            <person name="Kim S."/>
        </authorList>
    </citation>
    <scope>NUCLEOTIDE SEQUENCE</scope>
    <source>
        <strain evidence="3">KCTC 12344</strain>
    </source>
</reference>
<dbReference type="Pfam" id="PF00201">
    <property type="entry name" value="UDPGT"/>
    <property type="match status" value="1"/>
</dbReference>
<name>A0A4P7BGC2_9BURK</name>
<evidence type="ECO:0000313" key="4">
    <source>
        <dbReference type="EMBL" id="QBQ37821.1"/>
    </source>
</evidence>
<protein>
    <submittedName>
        <fullName evidence="4">Glycosyltransferase</fullName>
    </submittedName>
</protein>
<evidence type="ECO:0000313" key="3">
    <source>
        <dbReference type="EMBL" id="GGY93337.1"/>
    </source>
</evidence>
<keyword evidence="1 2" id="KW-0808">Transferase</keyword>
<dbReference type="Proteomes" id="UP000619512">
    <property type="component" value="Unassembled WGS sequence"/>
</dbReference>
<dbReference type="EMBL" id="BMWW01000004">
    <property type="protein sequence ID" value="GGY93337.1"/>
    <property type="molecule type" value="Genomic_DNA"/>
</dbReference>
<evidence type="ECO:0000256" key="2">
    <source>
        <dbReference type="RuleBase" id="RU003718"/>
    </source>
</evidence>
<evidence type="ECO:0000313" key="5">
    <source>
        <dbReference type="Proteomes" id="UP000294359"/>
    </source>
</evidence>
<dbReference type="EMBL" id="CP038026">
    <property type="protein sequence ID" value="QBQ37821.1"/>
    <property type="molecule type" value="Genomic_DNA"/>
</dbReference>
<dbReference type="OrthoDB" id="9805366at2"/>
<sequence length="430" mass="45262">MTHTGAHFAVVAPAFHSHFNALAALALALIERGHRVTFVHRPDAAAFVTDSRIGFHAVGAASHPPGSLQAALRRAANPGGPLGLRRVIIDMADSTAMLCRELPAALASLHVDAVIADQMEAAGALAAEAAGLPFVSVACALPVNREPGLPLPVMPFPWGDDERALKMAEGSTRVYDWCMAPHRRVIESESRRLGIPVRGMLHECLSPLAQISQTTVSFDFPRRRLPRHFHHVGPLRHATIHAQTALPLVDPGRPFVFASLGTMQGGRFGLFRRIASACRQLDVQLLVAHCGGLTPRQADDVRRAGATWICAFAPQQAALARADAVVTHAGLNTVLDAIAARTPMLALPIAFDQPGAAARIVHAGVGLRASARFAGAGKLASHLRQLLDGAAFAPRLAALADDVINAGGAPRAADIVEAAVKVRSGARAMA</sequence>
<keyword evidence="5" id="KW-1185">Reference proteome</keyword>
<reference evidence="4 5" key="2">
    <citation type="submission" date="2019-03" db="EMBL/GenBank/DDBJ databases">
        <title>Draft Genome Sequences of Six Type Strains of the Genus Massilia.</title>
        <authorList>
            <person name="Miess H."/>
            <person name="Frediansyhah A."/>
            <person name="Gross H."/>
        </authorList>
    </citation>
    <scope>NUCLEOTIDE SEQUENCE [LARGE SCALE GENOMIC DNA]</scope>
    <source>
        <strain evidence="4 5">DSM 17505</strain>
    </source>
</reference>
<dbReference type="GO" id="GO:0008194">
    <property type="term" value="F:UDP-glycosyltransferase activity"/>
    <property type="evidence" value="ECO:0007669"/>
    <property type="project" value="InterPro"/>
</dbReference>
<reference evidence="3" key="1">
    <citation type="journal article" date="2014" name="Int. J. Syst. Evol. Microbiol.">
        <title>Complete genome sequence of Corynebacterium casei LMG S-19264T (=DSM 44701T), isolated from a smear-ripened cheese.</title>
        <authorList>
            <consortium name="US DOE Joint Genome Institute (JGI-PGF)"/>
            <person name="Walter F."/>
            <person name="Albersmeier A."/>
            <person name="Kalinowski J."/>
            <person name="Ruckert C."/>
        </authorList>
    </citation>
    <scope>NUCLEOTIDE SEQUENCE</scope>
    <source>
        <strain evidence="3">KCTC 12344</strain>
    </source>
</reference>
<dbReference type="Proteomes" id="UP000294359">
    <property type="component" value="Chromosome"/>
</dbReference>
<dbReference type="InterPro" id="IPR050426">
    <property type="entry name" value="Glycosyltransferase_28"/>
</dbReference>
<dbReference type="AlphaFoldDB" id="A0A4P7BGC2"/>